<feature type="binding site" evidence="9">
    <location>
        <position position="82"/>
    </location>
    <ligand>
        <name>Mn(2+)</name>
        <dbReference type="ChEBI" id="CHEBI:29035"/>
        <label>2</label>
    </ligand>
</feature>
<protein>
    <recommendedName>
        <fullName evidence="8">Fructose-1,6-bisphosphatase</fullName>
    </recommendedName>
</protein>
<reference evidence="11" key="1">
    <citation type="submission" date="2015-01" db="EMBL/GenBank/DDBJ databases">
        <title>Comparative genome analysis of Bacillus coagulans HM-08, Clostridium butyricum HM-68, Bacillus subtilis HM-66 and Bacillus paralicheniformis BL-09.</title>
        <authorList>
            <person name="Zhang H."/>
        </authorList>
    </citation>
    <scope>NUCLEOTIDE SEQUENCE [LARGE SCALE GENOMIC DNA]</scope>
    <source>
        <strain evidence="11">HM-08</strain>
    </source>
</reference>
<dbReference type="Pfam" id="PF03320">
    <property type="entry name" value="FBPase_glpX"/>
    <property type="match status" value="1"/>
</dbReference>
<accession>A0AAN0T2F1</accession>
<name>A0AAN0T2F1_HEYCO</name>
<evidence type="ECO:0000256" key="3">
    <source>
        <dbReference type="ARBA" id="ARBA00022723"/>
    </source>
</evidence>
<dbReference type="GO" id="GO:0042132">
    <property type="term" value="F:fructose 1,6-bisphosphate 1-phosphatase activity"/>
    <property type="evidence" value="ECO:0007669"/>
    <property type="project" value="UniProtKB-EC"/>
</dbReference>
<keyword evidence="4" id="KW-0378">Hydrolase</keyword>
<evidence type="ECO:0000256" key="5">
    <source>
        <dbReference type="ARBA" id="ARBA00023211"/>
    </source>
</evidence>
<gene>
    <name evidence="10" type="ORF">SB48_HM08orf01062</name>
</gene>
<dbReference type="SUPFAM" id="SSF56655">
    <property type="entry name" value="Carbohydrate phosphatase"/>
    <property type="match status" value="1"/>
</dbReference>
<comment type="pathway">
    <text evidence="7">Carbohydrate biosynthesis.</text>
</comment>
<dbReference type="Proteomes" id="UP000032024">
    <property type="component" value="Chromosome"/>
</dbReference>
<keyword evidence="6 8" id="KW-0119">Carbohydrate metabolism</keyword>
<dbReference type="InterPro" id="IPR004464">
    <property type="entry name" value="FBPase_class-2/SBPase"/>
</dbReference>
<dbReference type="AlphaFoldDB" id="A0AAN0T2F1"/>
<dbReference type="Gene3D" id="3.40.190.90">
    <property type="match status" value="1"/>
</dbReference>
<feature type="binding site" evidence="9">
    <location>
        <position position="51"/>
    </location>
    <ligand>
        <name>Mn(2+)</name>
        <dbReference type="ChEBI" id="CHEBI:29035"/>
        <label>1</label>
    </ligand>
</feature>
<dbReference type="GO" id="GO:0046872">
    <property type="term" value="F:metal ion binding"/>
    <property type="evidence" value="ECO:0007669"/>
    <property type="project" value="UniProtKB-KW"/>
</dbReference>
<evidence type="ECO:0000256" key="1">
    <source>
        <dbReference type="ARBA" id="ARBA00001273"/>
    </source>
</evidence>
<comment type="catalytic activity">
    <reaction evidence="1">
        <text>beta-D-fructose 1,6-bisphosphate + H2O = beta-D-fructose 6-phosphate + phosphate</text>
        <dbReference type="Rhea" id="RHEA:11064"/>
        <dbReference type="ChEBI" id="CHEBI:15377"/>
        <dbReference type="ChEBI" id="CHEBI:32966"/>
        <dbReference type="ChEBI" id="CHEBI:43474"/>
        <dbReference type="ChEBI" id="CHEBI:57634"/>
        <dbReference type="EC" id="3.1.3.11"/>
    </reaction>
</comment>
<sequence>MSFLAVSQQAAIACYPLIGRSDKMAADDAGTKAMRSRLNRINMDAVVVIGEGEMDEAPMLYINEKLGTGSGPKVDIAVDPVEGTNLMAAGKDNALSVISAATRGSLLHAPDMYMKKIAVGPQAKGCIDIDKSLTENMKNVARSLGKDIRELDVMIQERPRHQELAQEAVKAGAHVRFFSEADVTAAIATAFDHCDADIFAGIGGAPEGVVAATALKSLGGDFQGKLVPQSKEEIERCIKMGIPFPEKKLTMDDIVKTDDCFFVATGITNGMLLDGVKQTASGKLITHSIVLTGGKMKYVQFIHGQFSGDSEF</sequence>
<dbReference type="GO" id="GO:0006071">
    <property type="term" value="P:glycerol metabolic process"/>
    <property type="evidence" value="ECO:0007669"/>
    <property type="project" value="InterPro"/>
</dbReference>
<dbReference type="Gene3D" id="3.30.540.10">
    <property type="entry name" value="Fructose-1,6-Bisphosphatase, subunit A, domain 1"/>
    <property type="match status" value="1"/>
</dbReference>
<keyword evidence="11" id="KW-1185">Reference proteome</keyword>
<dbReference type="CDD" id="cd01516">
    <property type="entry name" value="FBPase_glpX"/>
    <property type="match status" value="1"/>
</dbReference>
<dbReference type="GO" id="GO:0006094">
    <property type="term" value="P:gluconeogenesis"/>
    <property type="evidence" value="ECO:0007669"/>
    <property type="project" value="InterPro"/>
</dbReference>
<dbReference type="PIRSF" id="PIRSF004532">
    <property type="entry name" value="GlpX"/>
    <property type="match status" value="1"/>
</dbReference>
<feature type="binding site" evidence="9">
    <location>
        <position position="207"/>
    </location>
    <ligand>
        <name>Mn(2+)</name>
        <dbReference type="ChEBI" id="CHEBI:29035"/>
        <label>2</label>
    </ligand>
</feature>
<dbReference type="GO" id="GO:0005829">
    <property type="term" value="C:cytosol"/>
    <property type="evidence" value="ECO:0007669"/>
    <property type="project" value="TreeGrafter"/>
</dbReference>
<proteinExistence type="inferred from homology"/>
<evidence type="ECO:0000256" key="9">
    <source>
        <dbReference type="PIRSR" id="PIRSR004532-1"/>
    </source>
</evidence>
<organism evidence="10 11">
    <name type="scientific">Heyndrickxia coagulans</name>
    <name type="common">Weizmannia coagulans</name>
    <dbReference type="NCBI Taxonomy" id="1398"/>
    <lineage>
        <taxon>Bacteria</taxon>
        <taxon>Bacillati</taxon>
        <taxon>Bacillota</taxon>
        <taxon>Bacilli</taxon>
        <taxon>Bacillales</taxon>
        <taxon>Bacillaceae</taxon>
        <taxon>Heyndrickxia</taxon>
    </lineage>
</organism>
<feature type="binding site" evidence="9">
    <location>
        <position position="79"/>
    </location>
    <ligand>
        <name>Mn(2+)</name>
        <dbReference type="ChEBI" id="CHEBI:29035"/>
        <label>2</label>
    </ligand>
</feature>
<keyword evidence="5 9" id="KW-0464">Manganese</keyword>
<evidence type="ECO:0000256" key="4">
    <source>
        <dbReference type="ARBA" id="ARBA00022801"/>
    </source>
</evidence>
<keyword evidence="3 9" id="KW-0479">Metal-binding</keyword>
<evidence type="ECO:0000256" key="7">
    <source>
        <dbReference type="ARBA" id="ARBA00024331"/>
    </source>
</evidence>
<feature type="binding site" evidence="9">
    <location>
        <position position="27"/>
    </location>
    <ligand>
        <name>Mn(2+)</name>
        <dbReference type="ChEBI" id="CHEBI:29035"/>
        <label>1</label>
    </ligand>
</feature>
<evidence type="ECO:0000256" key="8">
    <source>
        <dbReference type="PIRNR" id="PIRNR004532"/>
    </source>
</evidence>
<dbReference type="NCBIfam" id="TIGR00330">
    <property type="entry name" value="glpX"/>
    <property type="match status" value="1"/>
</dbReference>
<evidence type="ECO:0000256" key="6">
    <source>
        <dbReference type="ARBA" id="ARBA00023277"/>
    </source>
</evidence>
<comment type="cofactor">
    <cofactor evidence="9">
        <name>Mn(2+)</name>
        <dbReference type="ChEBI" id="CHEBI:29035"/>
    </cofactor>
</comment>
<comment type="similarity">
    <text evidence="2 8">Belongs to the FBPase class 2 family.</text>
</comment>
<evidence type="ECO:0000313" key="11">
    <source>
        <dbReference type="Proteomes" id="UP000032024"/>
    </source>
</evidence>
<dbReference type="PANTHER" id="PTHR30447">
    <property type="entry name" value="FRUCTOSE-1,6-BISPHOSPHATASE CLASS 2"/>
    <property type="match status" value="1"/>
</dbReference>
<evidence type="ECO:0000256" key="2">
    <source>
        <dbReference type="ARBA" id="ARBA00008989"/>
    </source>
</evidence>
<dbReference type="FunFam" id="3.40.190.90:FF:000001">
    <property type="entry name" value="Fructose-1,6-bisphosphatase"/>
    <property type="match status" value="1"/>
</dbReference>
<dbReference type="EMBL" id="CP010525">
    <property type="protein sequence ID" value="AJO21487.1"/>
    <property type="molecule type" value="Genomic_DNA"/>
</dbReference>
<dbReference type="GO" id="GO:0030388">
    <property type="term" value="P:fructose 1,6-bisphosphate metabolic process"/>
    <property type="evidence" value="ECO:0007669"/>
    <property type="project" value="TreeGrafter"/>
</dbReference>
<evidence type="ECO:0000313" key="10">
    <source>
        <dbReference type="EMBL" id="AJO21487.1"/>
    </source>
</evidence>
<dbReference type="PANTHER" id="PTHR30447:SF0">
    <property type="entry name" value="FRUCTOSE-1,6-BISPHOSPHATASE 1 CLASS 2-RELATED"/>
    <property type="match status" value="1"/>
</dbReference>